<dbReference type="AlphaFoldDB" id="A0A699TUR6"/>
<comment type="caution">
    <text evidence="1">The sequence shown here is derived from an EMBL/GenBank/DDBJ whole genome shotgun (WGS) entry which is preliminary data.</text>
</comment>
<gene>
    <name evidence="1" type="ORF">Tci_886571</name>
</gene>
<organism evidence="1">
    <name type="scientific">Tanacetum cinerariifolium</name>
    <name type="common">Dalmatian daisy</name>
    <name type="synonym">Chrysanthemum cinerariifolium</name>
    <dbReference type="NCBI Taxonomy" id="118510"/>
    <lineage>
        <taxon>Eukaryota</taxon>
        <taxon>Viridiplantae</taxon>
        <taxon>Streptophyta</taxon>
        <taxon>Embryophyta</taxon>
        <taxon>Tracheophyta</taxon>
        <taxon>Spermatophyta</taxon>
        <taxon>Magnoliopsida</taxon>
        <taxon>eudicotyledons</taxon>
        <taxon>Gunneridae</taxon>
        <taxon>Pentapetalae</taxon>
        <taxon>asterids</taxon>
        <taxon>campanulids</taxon>
        <taxon>Asterales</taxon>
        <taxon>Asteraceae</taxon>
        <taxon>Asteroideae</taxon>
        <taxon>Anthemideae</taxon>
        <taxon>Anthemidinae</taxon>
        <taxon>Tanacetum</taxon>
    </lineage>
</organism>
<reference evidence="1" key="1">
    <citation type="journal article" date="2019" name="Sci. Rep.">
        <title>Draft genome of Tanacetum cinerariifolium, the natural source of mosquito coil.</title>
        <authorList>
            <person name="Yamashiro T."/>
            <person name="Shiraishi A."/>
            <person name="Satake H."/>
            <person name="Nakayama K."/>
        </authorList>
    </citation>
    <scope>NUCLEOTIDE SEQUENCE</scope>
</reference>
<evidence type="ECO:0000313" key="1">
    <source>
        <dbReference type="EMBL" id="GFD14602.1"/>
    </source>
</evidence>
<name>A0A699TUR6_TANCI</name>
<accession>A0A699TUR6</accession>
<sequence>YHIVVYNIVAICHYVELLIEDSGMFRQAFKAIYNRGHKI</sequence>
<protein>
    <submittedName>
        <fullName evidence="1">Uncharacterized protein</fullName>
    </submittedName>
</protein>
<proteinExistence type="predicted"/>
<dbReference type="EMBL" id="BKCJ011280591">
    <property type="protein sequence ID" value="GFD14602.1"/>
    <property type="molecule type" value="Genomic_DNA"/>
</dbReference>
<feature type="non-terminal residue" evidence="1">
    <location>
        <position position="1"/>
    </location>
</feature>